<evidence type="ECO:0000256" key="4">
    <source>
        <dbReference type="ARBA" id="ARBA00022737"/>
    </source>
</evidence>
<proteinExistence type="predicted"/>
<evidence type="ECO:0000313" key="9">
    <source>
        <dbReference type="Proteomes" id="UP000230607"/>
    </source>
</evidence>
<dbReference type="CDD" id="cd03352">
    <property type="entry name" value="LbH_LpxD"/>
    <property type="match status" value="1"/>
</dbReference>
<dbReference type="NCBIfam" id="NF002060">
    <property type="entry name" value="PRK00892.1"/>
    <property type="match status" value="1"/>
</dbReference>
<gene>
    <name evidence="8" type="ORF">NCS_11247</name>
</gene>
<keyword evidence="6 8" id="KW-0012">Acyltransferase</keyword>
<dbReference type="EMBL" id="LT841358">
    <property type="protein sequence ID" value="SMH71440.1"/>
    <property type="molecule type" value="Genomic_DNA"/>
</dbReference>
<dbReference type="Pfam" id="PF00132">
    <property type="entry name" value="Hexapep"/>
    <property type="match status" value="3"/>
</dbReference>
<evidence type="ECO:0000259" key="7">
    <source>
        <dbReference type="Pfam" id="PF04613"/>
    </source>
</evidence>
<dbReference type="GO" id="GO:0009245">
    <property type="term" value="P:lipid A biosynthetic process"/>
    <property type="evidence" value="ECO:0007669"/>
    <property type="project" value="UniProtKB-KW"/>
</dbReference>
<evidence type="ECO:0000313" key="8">
    <source>
        <dbReference type="EMBL" id="SMH71440.1"/>
    </source>
</evidence>
<dbReference type="InterPro" id="IPR018357">
    <property type="entry name" value="Hexapep_transf_CS"/>
</dbReference>
<dbReference type="InterPro" id="IPR001451">
    <property type="entry name" value="Hexapep"/>
</dbReference>
<dbReference type="PANTHER" id="PTHR43378">
    <property type="entry name" value="UDP-3-O-ACYLGLUCOSAMINE N-ACYLTRANSFERASE"/>
    <property type="match status" value="1"/>
</dbReference>
<accession>A0A2H1FFA2</accession>
<sequence length="324" mass="35043">MHDVEFDIKSILSSLNIFYEMEGDDERRIKNISSITSAKPDDLSFCSYEGSKAIDLISESKAGVILCKKSLCGLVHPRQGTQLIFLDKPRYVFVNLANKIFAKQKKMTGISPSAIISKTVVIGDRCYIGEYTVIGDNCKIGNDVTIYDKVTLVKDCTVGDRCIIHSGVVLGDDGFAFERDERELHRFPHFGQVLIGNDVEICANSHIAKGSLCDTVICDGTKIDSLVHISHNVHVGKNCEITAGAVIGGSAKIGNSSWIGLNATLKDQIKIGDNVIVASGASVIHDVPNGDIVAGVPAKSIKNKINENSDKLFLMAGQSSDKKE</sequence>
<dbReference type="Pfam" id="PF04613">
    <property type="entry name" value="LpxD"/>
    <property type="match status" value="1"/>
</dbReference>
<keyword evidence="3 8" id="KW-0808">Transferase</keyword>
<evidence type="ECO:0000256" key="3">
    <source>
        <dbReference type="ARBA" id="ARBA00022679"/>
    </source>
</evidence>
<name>A0A2H1FFA2_9ARCH</name>
<dbReference type="GO" id="GO:0016410">
    <property type="term" value="F:N-acyltransferase activity"/>
    <property type="evidence" value="ECO:0007669"/>
    <property type="project" value="InterPro"/>
</dbReference>
<dbReference type="GO" id="GO:0016020">
    <property type="term" value="C:membrane"/>
    <property type="evidence" value="ECO:0007669"/>
    <property type="project" value="GOC"/>
</dbReference>
<evidence type="ECO:0000256" key="2">
    <source>
        <dbReference type="ARBA" id="ARBA00022556"/>
    </source>
</evidence>
<keyword evidence="9" id="KW-1185">Reference proteome</keyword>
<organism evidence="8 9">
    <name type="scientific">Candidatus Nitrosotalea okcheonensis</name>
    <dbReference type="NCBI Taxonomy" id="1903276"/>
    <lineage>
        <taxon>Archaea</taxon>
        <taxon>Nitrososphaerota</taxon>
        <taxon>Nitrososphaeria</taxon>
        <taxon>Nitrosotaleales</taxon>
        <taxon>Nitrosotaleaceae</taxon>
        <taxon>Nitrosotalea</taxon>
    </lineage>
</organism>
<protein>
    <submittedName>
        <fullName evidence="8">Putative UDP-3-O-(3-hydroxymyristoyl) glucosamin N-acyltransferase</fullName>
    </submittedName>
</protein>
<feature type="domain" description="UDP-3-O-[3-hydroxymyristoyl] glucosamine N-acyltransferase non-repeat region" evidence="7">
    <location>
        <begin position="27"/>
        <end position="97"/>
    </location>
</feature>
<keyword evidence="2" id="KW-0441">Lipid A biosynthesis</keyword>
<dbReference type="InterPro" id="IPR020573">
    <property type="entry name" value="UDP_GlcNAc_AcTrfase_non-rep"/>
</dbReference>
<dbReference type="PROSITE" id="PS00101">
    <property type="entry name" value="HEXAPEP_TRANSFERASES"/>
    <property type="match status" value="1"/>
</dbReference>
<dbReference type="InterPro" id="IPR011004">
    <property type="entry name" value="Trimer_LpxA-like_sf"/>
</dbReference>
<reference evidence="9" key="1">
    <citation type="submission" date="2017-03" db="EMBL/GenBank/DDBJ databases">
        <authorList>
            <person name="Herbold C."/>
        </authorList>
    </citation>
    <scope>NUCLEOTIDE SEQUENCE [LARGE SCALE GENOMIC DNA]</scope>
</reference>
<dbReference type="InterPro" id="IPR007691">
    <property type="entry name" value="LpxD"/>
</dbReference>
<dbReference type="Proteomes" id="UP000230607">
    <property type="component" value="Chromosome 1"/>
</dbReference>
<dbReference type="AlphaFoldDB" id="A0A2H1FFA2"/>
<keyword evidence="1" id="KW-0444">Lipid biosynthesis</keyword>
<dbReference type="Gene3D" id="2.160.10.10">
    <property type="entry name" value="Hexapeptide repeat proteins"/>
    <property type="match status" value="1"/>
</dbReference>
<keyword evidence="5" id="KW-0443">Lipid metabolism</keyword>
<evidence type="ECO:0000256" key="6">
    <source>
        <dbReference type="ARBA" id="ARBA00023315"/>
    </source>
</evidence>
<evidence type="ECO:0000256" key="5">
    <source>
        <dbReference type="ARBA" id="ARBA00023098"/>
    </source>
</evidence>
<dbReference type="Gene3D" id="3.40.1390.10">
    <property type="entry name" value="MurE/MurF, N-terminal domain"/>
    <property type="match status" value="1"/>
</dbReference>
<dbReference type="PANTHER" id="PTHR43378:SF2">
    <property type="entry name" value="UDP-3-O-ACYLGLUCOSAMINE N-ACYLTRANSFERASE 1, MITOCHONDRIAL-RELATED"/>
    <property type="match status" value="1"/>
</dbReference>
<evidence type="ECO:0000256" key="1">
    <source>
        <dbReference type="ARBA" id="ARBA00022516"/>
    </source>
</evidence>
<keyword evidence="4" id="KW-0677">Repeat</keyword>
<dbReference type="SUPFAM" id="SSF51161">
    <property type="entry name" value="Trimeric LpxA-like enzymes"/>
    <property type="match status" value="1"/>
</dbReference>